<proteinExistence type="inferred from homology"/>
<dbReference type="OrthoDB" id="361693at2759"/>
<reference evidence="8" key="1">
    <citation type="submission" date="2011-02" db="EMBL/GenBank/DDBJ databases">
        <title>The Genome Sequence of Capsaspora owczarzaki ATCC 30864.</title>
        <authorList>
            <person name="Russ C."/>
            <person name="Cuomo C."/>
            <person name="Burger G."/>
            <person name="Gray M.W."/>
            <person name="Holland P.W.H."/>
            <person name="King N."/>
            <person name="Lang F.B.F."/>
            <person name="Roger A.J."/>
            <person name="Ruiz-Trillo I."/>
            <person name="Young S.K."/>
            <person name="Zeng Q."/>
            <person name="Gargeya S."/>
            <person name="Alvarado L."/>
            <person name="Berlin A."/>
            <person name="Chapman S.B."/>
            <person name="Chen Z."/>
            <person name="Freedman E."/>
            <person name="Gellesch M."/>
            <person name="Goldberg J."/>
            <person name="Griggs A."/>
            <person name="Gujja S."/>
            <person name="Heilman E."/>
            <person name="Heiman D."/>
            <person name="Howarth C."/>
            <person name="Mehta T."/>
            <person name="Neiman D."/>
            <person name="Pearson M."/>
            <person name="Roberts A."/>
            <person name="Saif S."/>
            <person name="Shea T."/>
            <person name="Shenoy N."/>
            <person name="Sisk P."/>
            <person name="Stolte C."/>
            <person name="Sykes S."/>
            <person name="White J."/>
            <person name="Yandava C."/>
            <person name="Haas B."/>
            <person name="Nusbaum C."/>
            <person name="Birren B."/>
        </authorList>
    </citation>
    <scope>NUCLEOTIDE SEQUENCE</scope>
    <source>
        <strain evidence="8">ATCC 30864</strain>
    </source>
</reference>
<keyword evidence="8" id="KW-1185">Reference proteome</keyword>
<dbReference type="Gene3D" id="1.25.10.10">
    <property type="entry name" value="Leucine-rich Repeat Variant"/>
    <property type="match status" value="1"/>
</dbReference>
<dbReference type="RefSeq" id="XP_004349539.1">
    <property type="nucleotide sequence ID" value="XM_004349489.2"/>
</dbReference>
<evidence type="ECO:0000313" key="7">
    <source>
        <dbReference type="EMBL" id="KJE91685.1"/>
    </source>
</evidence>
<dbReference type="OMA" id="SFHYVFH"/>
<name>A0A0D2WLX7_CAPO3</name>
<dbReference type="Pfam" id="PF25758">
    <property type="entry name" value="TPR_IPO11"/>
    <property type="match status" value="1"/>
</dbReference>
<feature type="compositionally biased region" description="Low complexity" evidence="5">
    <location>
        <begin position="404"/>
        <end position="417"/>
    </location>
</feature>
<dbReference type="AlphaFoldDB" id="A0A0D2WLX7"/>
<dbReference type="eggNOG" id="KOG1993">
    <property type="taxonomic scope" value="Eukaryota"/>
</dbReference>
<sequence length="1062" mass="117056">MSTATLLSNAFAPVESVQYVAAVLARATDQSNSALIAEANATLVQLESTPGFFSALQLVALSRDAISNSIRMLAVMYCKNNVEHVWRQSTTAPMAEQERESFRQTSMALLTTEDDPLIALQCALVVARIARFDYPAAWPDFLNSLFAMLQTAEHPDLQNRLLLAVRYFVKGLLSNRSPRGVATLARVSTLLFDQILQVYRSVSEATFPALIEIVQAVHAEAGQAVHVPNAAIAAHVSALQLALSCIKLLSYMFLHGLPASTINLAADAPQGILVQLCCSQSVQLAALVPFLVSPSNAHPPPAAALVIQCLKTHTKILTKGLVAHPLPFIPLLPTLLSHFTQQLMTVHDATLVAVLPSFVLQVLTFFVSIFTCDVYYESGGKSSSSTYDTSDRELEEDAPSSELAASWTTPPSSSTSDARSRAEAQRAAAQEAISSFMVPQTVATIASVLILKFFRLTEVDFEAWDAAPEEFMSEHSTSLSDRSLTRIKPSAEWVLHLLVTHYSESIIPLLTQMLQDARGLPEEMESIFYRDCVFAAVGVCAYDLFDHLDFDQMFMNDLVPQFAVNQHRLVRRRAILLVNQWIDVRLNASLRVVLYENLIPLLSDDDTVVRLEAMNTLLSAVGAYEFDEDEFIPFIRPSINALVLLMSCADFEVATQSQALTLISTIISRCSSHVSELSLDIAAHFFAEWQRQLGRFEALPMQQAAEVGALLGALLPVFTGLVQAMQSASNSLHATISRVLSVAMDREHRLHVYTELDAIQLWSAVVTHASVPTREVLSIFPVILEYLTSDSIDTLSSSLEIVVSYLHLDAASVFSAHGMQLCQVLNQALETTELLGTSTFLPLLDMLLHLFPADAIAYLRPSLLHLMGLFFSDNDDYLPSIANLSVLFARIMLENNAAFVQLIQTWAVEQNNPLLLQSYTIQASSIARKIPTVKKKKLACMALLSCIGKPEYDLTQCLTDILLVSADAFQGTLVQDIDDQGQLVDQFIMTSETDAEMDQYSAETRRIRQYRLTDPVHTVPLDHALQVALAAGQQQFGETFMGLVQQCWPQTILDHLAHKPQL</sequence>
<dbReference type="PROSITE" id="PS50166">
    <property type="entry name" value="IMPORTIN_B_NT"/>
    <property type="match status" value="1"/>
</dbReference>
<dbReference type="SMART" id="SM00913">
    <property type="entry name" value="IBN_N"/>
    <property type="match status" value="1"/>
</dbReference>
<dbReference type="Pfam" id="PF03810">
    <property type="entry name" value="IBN_N"/>
    <property type="match status" value="1"/>
</dbReference>
<dbReference type="PANTHER" id="PTHR10997:SF7">
    <property type="entry name" value="IMPORTIN-11"/>
    <property type="match status" value="1"/>
</dbReference>
<evidence type="ECO:0000256" key="3">
    <source>
        <dbReference type="ARBA" id="ARBA00022448"/>
    </source>
</evidence>
<protein>
    <recommendedName>
        <fullName evidence="6">Importin N-terminal domain-containing protein</fullName>
    </recommendedName>
</protein>
<evidence type="ECO:0000256" key="5">
    <source>
        <dbReference type="SAM" id="MobiDB-lite"/>
    </source>
</evidence>
<feature type="domain" description="Importin N-terminal" evidence="6">
    <location>
        <begin position="39"/>
        <end position="112"/>
    </location>
</feature>
<dbReference type="GO" id="GO:0005829">
    <property type="term" value="C:cytosol"/>
    <property type="evidence" value="ECO:0007669"/>
    <property type="project" value="TreeGrafter"/>
</dbReference>
<dbReference type="GO" id="GO:0006606">
    <property type="term" value="P:protein import into nucleus"/>
    <property type="evidence" value="ECO:0007669"/>
    <property type="project" value="TreeGrafter"/>
</dbReference>
<feature type="region of interest" description="Disordered" evidence="5">
    <location>
        <begin position="379"/>
        <end position="423"/>
    </location>
</feature>
<accession>A0A0D2WLX7</accession>
<gene>
    <name evidence="7" type="ORF">CAOG_002786</name>
</gene>
<evidence type="ECO:0000256" key="1">
    <source>
        <dbReference type="ARBA" id="ARBA00004123"/>
    </source>
</evidence>
<dbReference type="InterPro" id="IPR016024">
    <property type="entry name" value="ARM-type_fold"/>
</dbReference>
<evidence type="ECO:0000259" key="6">
    <source>
        <dbReference type="PROSITE" id="PS50166"/>
    </source>
</evidence>
<keyword evidence="3" id="KW-0813">Transport</keyword>
<dbReference type="GO" id="GO:0031267">
    <property type="term" value="F:small GTPase binding"/>
    <property type="evidence" value="ECO:0007669"/>
    <property type="project" value="InterPro"/>
</dbReference>
<organism evidence="7 8">
    <name type="scientific">Capsaspora owczarzaki (strain ATCC 30864)</name>
    <dbReference type="NCBI Taxonomy" id="595528"/>
    <lineage>
        <taxon>Eukaryota</taxon>
        <taxon>Filasterea</taxon>
        <taxon>Capsaspora</taxon>
    </lineage>
</organism>
<evidence type="ECO:0000256" key="2">
    <source>
        <dbReference type="ARBA" id="ARBA00007991"/>
    </source>
</evidence>
<comment type="subcellular location">
    <subcellularLocation>
        <location evidence="1">Nucleus</location>
    </subcellularLocation>
</comment>
<dbReference type="GO" id="GO:0005635">
    <property type="term" value="C:nuclear envelope"/>
    <property type="evidence" value="ECO:0007669"/>
    <property type="project" value="TreeGrafter"/>
</dbReference>
<dbReference type="FunCoup" id="A0A0D2WLX7">
    <property type="interactions" value="514"/>
</dbReference>
<comment type="similarity">
    <text evidence="2">Belongs to the importin beta family.</text>
</comment>
<keyword evidence="4" id="KW-0539">Nucleus</keyword>
<dbReference type="SUPFAM" id="SSF48371">
    <property type="entry name" value="ARM repeat"/>
    <property type="match status" value="1"/>
</dbReference>
<dbReference type="PANTHER" id="PTHR10997">
    <property type="entry name" value="IMPORTIN-7, 8, 11"/>
    <property type="match status" value="1"/>
</dbReference>
<dbReference type="PhylomeDB" id="A0A0D2WLX7"/>
<dbReference type="InterPro" id="IPR011989">
    <property type="entry name" value="ARM-like"/>
</dbReference>
<evidence type="ECO:0000313" key="8">
    <source>
        <dbReference type="Proteomes" id="UP000008743"/>
    </source>
</evidence>
<dbReference type="InterPro" id="IPR058669">
    <property type="entry name" value="TPR_IPO7/11-like"/>
</dbReference>
<dbReference type="Proteomes" id="UP000008743">
    <property type="component" value="Unassembled WGS sequence"/>
</dbReference>
<dbReference type="InParanoid" id="A0A0D2WLX7"/>
<dbReference type="EMBL" id="KE346362">
    <property type="protein sequence ID" value="KJE91685.1"/>
    <property type="molecule type" value="Genomic_DNA"/>
</dbReference>
<dbReference type="InterPro" id="IPR001494">
    <property type="entry name" value="Importin-beta_N"/>
</dbReference>
<evidence type="ECO:0000256" key="4">
    <source>
        <dbReference type="ARBA" id="ARBA00023242"/>
    </source>
</evidence>
<dbReference type="STRING" id="595528.A0A0D2WLX7"/>